<name>A0A7D5LAC0_9EURY</name>
<organism evidence="1 2">
    <name type="scientific">Halorarum salinum</name>
    <dbReference type="NCBI Taxonomy" id="2743089"/>
    <lineage>
        <taxon>Archaea</taxon>
        <taxon>Methanobacteriati</taxon>
        <taxon>Methanobacteriota</taxon>
        <taxon>Stenosarchaea group</taxon>
        <taxon>Halobacteria</taxon>
        <taxon>Halobacteriales</taxon>
        <taxon>Haloferacaceae</taxon>
        <taxon>Halorarum</taxon>
    </lineage>
</organism>
<dbReference type="OrthoDB" id="328941at2157"/>
<protein>
    <submittedName>
        <fullName evidence="1">PD-(D/E)XK nuclease family protein</fullName>
    </submittedName>
</protein>
<dbReference type="InterPro" id="IPR029470">
    <property type="entry name" value="PDDEXK_4"/>
</dbReference>
<dbReference type="AlphaFoldDB" id="A0A7D5LAC0"/>
<accession>A0A7D5LAC0</accession>
<dbReference type="GeneID" id="56037683"/>
<dbReference type="Pfam" id="PF14281">
    <property type="entry name" value="PDDEXK_4"/>
    <property type="match status" value="1"/>
</dbReference>
<sequence>MAATDDLEERLRELRASLEALPSVSEPPKTTLRILGSTKSEQHWNTLLAYFLDPSQPHGFGPDLLKSFLDRVQIETDIDLEYFHRDIEAVSVDTELTSPRDNRLDIVLRAPNAWFVWIEAKVDASEGTKQTDRYVKDTHLGNEEKAEYPDDGQHYLFLSKEHAPDSSAGEFEDLYWRHVVEAFRDELNHAHGQYPERSVNQLRSSCRRSSG</sequence>
<dbReference type="Proteomes" id="UP000509626">
    <property type="component" value="Chromosome"/>
</dbReference>
<evidence type="ECO:0000313" key="2">
    <source>
        <dbReference type="Proteomes" id="UP000509626"/>
    </source>
</evidence>
<dbReference type="RefSeq" id="WP_179268517.1">
    <property type="nucleotide sequence ID" value="NZ_CP058579.1"/>
</dbReference>
<dbReference type="EMBL" id="CP058579">
    <property type="protein sequence ID" value="QLG61932.1"/>
    <property type="molecule type" value="Genomic_DNA"/>
</dbReference>
<proteinExistence type="predicted"/>
<gene>
    <name evidence="1" type="ORF">HUG12_09450</name>
</gene>
<evidence type="ECO:0000313" key="1">
    <source>
        <dbReference type="EMBL" id="QLG61932.1"/>
    </source>
</evidence>
<reference evidence="1 2" key="1">
    <citation type="submission" date="2020-06" db="EMBL/GenBank/DDBJ databases">
        <title>NJ-3-1, isolated from saline soil.</title>
        <authorList>
            <person name="Cui H.L."/>
            <person name="Shi X."/>
        </authorList>
    </citation>
    <scope>NUCLEOTIDE SEQUENCE [LARGE SCALE GENOMIC DNA]</scope>
    <source>
        <strain evidence="1 2">NJ-3-1</strain>
    </source>
</reference>
<keyword evidence="2" id="KW-1185">Reference proteome</keyword>
<dbReference type="KEGG" id="halu:HUG12_09450"/>